<sequence length="124" mass="14220">RQNEKSNYWKCKQKRCKATLTIDFEDQKVGVSAQKHSIVEPSSETCEVPLTDNQIKALKFVQKVKSRVSNGDEAGTSKILEDEQNKLFKTLNTLQEKDDIATLIPSFQKMKYGLQKRKGKNRSK</sequence>
<dbReference type="EMBL" id="CAJNOC010008159">
    <property type="protein sequence ID" value="CAF1110881.1"/>
    <property type="molecule type" value="Genomic_DNA"/>
</dbReference>
<dbReference type="OrthoDB" id="10051448at2759"/>
<evidence type="ECO:0008006" key="3">
    <source>
        <dbReference type="Google" id="ProtNLM"/>
    </source>
</evidence>
<gene>
    <name evidence="1" type="ORF">OXX778_LOCUS21617</name>
</gene>
<evidence type="ECO:0000313" key="2">
    <source>
        <dbReference type="Proteomes" id="UP000663879"/>
    </source>
</evidence>
<dbReference type="AlphaFoldDB" id="A0A814PTX6"/>
<accession>A0A814PTX6</accession>
<comment type="caution">
    <text evidence="1">The sequence shown here is derived from an EMBL/GenBank/DDBJ whole genome shotgun (WGS) entry which is preliminary data.</text>
</comment>
<name>A0A814PTX6_9BILA</name>
<organism evidence="1 2">
    <name type="scientific">Brachionus calyciflorus</name>
    <dbReference type="NCBI Taxonomy" id="104777"/>
    <lineage>
        <taxon>Eukaryota</taxon>
        <taxon>Metazoa</taxon>
        <taxon>Spiralia</taxon>
        <taxon>Gnathifera</taxon>
        <taxon>Rotifera</taxon>
        <taxon>Eurotatoria</taxon>
        <taxon>Monogononta</taxon>
        <taxon>Pseudotrocha</taxon>
        <taxon>Ploima</taxon>
        <taxon>Brachionidae</taxon>
        <taxon>Brachionus</taxon>
    </lineage>
</organism>
<feature type="non-terminal residue" evidence="1">
    <location>
        <position position="1"/>
    </location>
</feature>
<proteinExistence type="predicted"/>
<evidence type="ECO:0000313" key="1">
    <source>
        <dbReference type="EMBL" id="CAF1110881.1"/>
    </source>
</evidence>
<keyword evidence="2" id="KW-1185">Reference proteome</keyword>
<protein>
    <recommendedName>
        <fullName evidence="3">FLYWCH-type domain-containing protein</fullName>
    </recommendedName>
</protein>
<dbReference type="Proteomes" id="UP000663879">
    <property type="component" value="Unassembled WGS sequence"/>
</dbReference>
<reference evidence="1" key="1">
    <citation type="submission" date="2021-02" db="EMBL/GenBank/DDBJ databases">
        <authorList>
            <person name="Nowell W R."/>
        </authorList>
    </citation>
    <scope>NUCLEOTIDE SEQUENCE</scope>
    <source>
        <strain evidence="1">Ploen Becks lab</strain>
    </source>
</reference>